<protein>
    <submittedName>
        <fullName evidence="4">Uncharacterized protein</fullName>
    </submittedName>
</protein>
<gene>
    <name evidence="4" type="ORF">VE01_07193</name>
</gene>
<proteinExistence type="predicted"/>
<keyword evidence="2" id="KW-0472">Membrane</keyword>
<feature type="transmembrane region" description="Helical" evidence="2">
    <location>
        <begin position="270"/>
        <end position="294"/>
    </location>
</feature>
<name>A0A1B8GF87_9PEZI</name>
<dbReference type="Proteomes" id="UP000091956">
    <property type="component" value="Unassembled WGS sequence"/>
</dbReference>
<dbReference type="EMBL" id="KV460243">
    <property type="protein sequence ID" value="OBT94494.1"/>
    <property type="molecule type" value="Genomic_DNA"/>
</dbReference>
<keyword evidence="2" id="KW-0812">Transmembrane</keyword>
<feature type="region of interest" description="Disordered" evidence="1">
    <location>
        <begin position="211"/>
        <end position="232"/>
    </location>
</feature>
<dbReference type="STRING" id="342668.A0A1B8GF87"/>
<dbReference type="GeneID" id="28840579"/>
<dbReference type="RefSeq" id="XP_018128227.1">
    <property type="nucleotide sequence ID" value="XM_018276628.2"/>
</dbReference>
<organism evidence="4 5">
    <name type="scientific">Pseudogymnoascus verrucosus</name>
    <dbReference type="NCBI Taxonomy" id="342668"/>
    <lineage>
        <taxon>Eukaryota</taxon>
        <taxon>Fungi</taxon>
        <taxon>Dikarya</taxon>
        <taxon>Ascomycota</taxon>
        <taxon>Pezizomycotina</taxon>
        <taxon>Leotiomycetes</taxon>
        <taxon>Thelebolales</taxon>
        <taxon>Thelebolaceae</taxon>
        <taxon>Pseudogymnoascus</taxon>
    </lineage>
</organism>
<sequence length="586" mass="62253">MFPAALAAFLSLLLFCSNTVLASPFVVTSYYENKVTTYSDYTYIRSYTTSIDFGPTYTRIVPVKPTNTAAAPLSIDTTVDQYYTDVTVVNVLLPTGAGEVITRDYSATSYYDYYIKLSYTAPTSCATEWVYTTTANADLPPMITPTPTSVSTSVSQYQAFGTKTTYYFAYIDPAILPTSSLASIKSEYAPYFTSSCTVPYSYQTNLVTPGTGGSNSGSSDSGSSSSGSGSSSSGDDGCYEDYSGYYNQFQHKFKCPDGSTYTTGLSDLSIALIIIFGWLGLFLIIGLIESYIAFSRLCRGRHARRGLPISFAFLFPFLSCFFLCCHQRGFQGKSAEEQETLKAAWKETGAFTKLGRWLKWGFRYKYPDFLGAAPLRRRKWQDKDTPIPVGANAMPPMTGPMGPMPPPGSMYVVGNPADVAQRGSVYPPPPGAPGGSWYAPQPVDANGNPVPMQYQYVYPPQQAYAQQQGQGAPEVVPGSVPGPQSGPSSGAPSGPPPGIPRSLQPGQGSPPLPTRPAPAHIGAEEQTRSLPTDSPVSPASALAGSPVATGAVPVVAGGEVVAGSEVVHEADAGEVREGKGKGPAVA</sequence>
<evidence type="ECO:0000256" key="1">
    <source>
        <dbReference type="SAM" id="MobiDB-lite"/>
    </source>
</evidence>
<feature type="compositionally biased region" description="Low complexity" evidence="1">
    <location>
        <begin position="216"/>
        <end position="232"/>
    </location>
</feature>
<dbReference type="OrthoDB" id="3795566at2759"/>
<feature type="region of interest" description="Disordered" evidence="1">
    <location>
        <begin position="565"/>
        <end position="586"/>
    </location>
</feature>
<evidence type="ECO:0000256" key="3">
    <source>
        <dbReference type="SAM" id="SignalP"/>
    </source>
</evidence>
<feature type="chain" id="PRO_5008608525" evidence="3">
    <location>
        <begin position="23"/>
        <end position="586"/>
    </location>
</feature>
<keyword evidence="2" id="KW-1133">Transmembrane helix</keyword>
<feature type="transmembrane region" description="Helical" evidence="2">
    <location>
        <begin position="306"/>
        <end position="324"/>
    </location>
</feature>
<feature type="region of interest" description="Disordered" evidence="1">
    <location>
        <begin position="422"/>
        <end position="444"/>
    </location>
</feature>
<feature type="compositionally biased region" description="Polar residues" evidence="1">
    <location>
        <begin position="528"/>
        <end position="537"/>
    </location>
</feature>
<reference evidence="4 5" key="1">
    <citation type="submission" date="2016-03" db="EMBL/GenBank/DDBJ databases">
        <title>Comparative genomics of Pseudogymnoascus destructans, the fungus causing white-nose syndrome of bats.</title>
        <authorList>
            <person name="Palmer J.M."/>
            <person name="Drees K.P."/>
            <person name="Foster J.T."/>
            <person name="Lindner D.L."/>
        </authorList>
    </citation>
    <scope>NUCLEOTIDE SEQUENCE [LARGE SCALE GENOMIC DNA]</scope>
    <source>
        <strain evidence="4 5">UAMH 10579</strain>
    </source>
</reference>
<feature type="region of interest" description="Disordered" evidence="1">
    <location>
        <begin position="463"/>
        <end position="544"/>
    </location>
</feature>
<reference evidence="5" key="2">
    <citation type="journal article" date="2018" name="Nat. Commun.">
        <title>Extreme sensitivity to ultraviolet light in the fungal pathogen causing white-nose syndrome of bats.</title>
        <authorList>
            <person name="Palmer J.M."/>
            <person name="Drees K.P."/>
            <person name="Foster J.T."/>
            <person name="Lindner D.L."/>
        </authorList>
    </citation>
    <scope>NUCLEOTIDE SEQUENCE [LARGE SCALE GENOMIC DNA]</scope>
    <source>
        <strain evidence="5">UAMH 10579</strain>
    </source>
</reference>
<accession>A0A1B8GF87</accession>
<evidence type="ECO:0000313" key="5">
    <source>
        <dbReference type="Proteomes" id="UP000091956"/>
    </source>
</evidence>
<feature type="compositionally biased region" description="Basic and acidic residues" evidence="1">
    <location>
        <begin position="566"/>
        <end position="580"/>
    </location>
</feature>
<feature type="compositionally biased region" description="Low complexity" evidence="1">
    <location>
        <begin position="463"/>
        <end position="492"/>
    </location>
</feature>
<evidence type="ECO:0000256" key="2">
    <source>
        <dbReference type="SAM" id="Phobius"/>
    </source>
</evidence>
<feature type="signal peptide" evidence="3">
    <location>
        <begin position="1"/>
        <end position="22"/>
    </location>
</feature>
<dbReference type="AlphaFoldDB" id="A0A1B8GF87"/>
<evidence type="ECO:0000313" key="4">
    <source>
        <dbReference type="EMBL" id="OBT94494.1"/>
    </source>
</evidence>
<keyword evidence="3" id="KW-0732">Signal</keyword>
<keyword evidence="5" id="KW-1185">Reference proteome</keyword>